<dbReference type="PATRIC" id="fig|35841.6.peg.1212"/>
<name>A0A090J3H3_9BACI</name>
<dbReference type="SUPFAM" id="SSF52821">
    <property type="entry name" value="Rhodanese/Cell cycle control phosphatase"/>
    <property type="match status" value="1"/>
</dbReference>
<evidence type="ECO:0000313" key="5">
    <source>
        <dbReference type="Proteomes" id="UP000040576"/>
    </source>
</evidence>
<evidence type="ECO:0000313" key="2">
    <source>
        <dbReference type="EMBL" id="CEE02405.1"/>
    </source>
</evidence>
<dbReference type="OrthoDB" id="9800872at2"/>
<dbReference type="InterPro" id="IPR050229">
    <property type="entry name" value="GlpE_sulfurtransferase"/>
</dbReference>
<dbReference type="AlphaFoldDB" id="A0A090J3H3"/>
<dbReference type="KEGG" id="bthv:CQJ30_14160"/>
<reference evidence="3 4" key="2">
    <citation type="submission" date="2015-01" db="EMBL/GenBank/DDBJ databases">
        <title>Draft Genome Sequences of Four Bacillus thermoamylovorans Strains, Isolated From Food Products.</title>
        <authorList>
            <person name="Krawcyk A.O."/>
            <person name="Berendsen E.M."/>
            <person name="Eijlander R.T."/>
            <person name="de Jong A."/>
            <person name="Wells-Bennik M."/>
            <person name="Kuipers O.P."/>
        </authorList>
    </citation>
    <scope>NUCLEOTIDE SEQUENCE [LARGE SCALE GENOMIC DNA]</scope>
    <source>
        <strain evidence="3 4">B4167</strain>
    </source>
</reference>
<dbReference type="InterPro" id="IPR036873">
    <property type="entry name" value="Rhodanese-like_dom_sf"/>
</dbReference>
<sequence>MKVITPEELEVKIEKGEKLHIIDVREPEEIAEGMVPGAKHIPMMQIPERMTELDKDKEYIFICRSGNRSGQVCGFLEGHGYKVVNMIGGMLEWTGELEWNEQNS</sequence>
<dbReference type="PANTHER" id="PTHR43031:SF17">
    <property type="entry name" value="SULFURTRANSFERASE YTWF-RELATED"/>
    <property type="match status" value="1"/>
</dbReference>
<evidence type="ECO:0000259" key="1">
    <source>
        <dbReference type="PROSITE" id="PS50206"/>
    </source>
</evidence>
<keyword evidence="5" id="KW-1185">Reference proteome</keyword>
<dbReference type="eggNOG" id="COG0607">
    <property type="taxonomic scope" value="Bacteria"/>
</dbReference>
<evidence type="ECO:0000313" key="3">
    <source>
        <dbReference type="EMBL" id="KIO72505.1"/>
    </source>
</evidence>
<dbReference type="GeneID" id="92961925"/>
<dbReference type="RefSeq" id="WP_034771871.1">
    <property type="nucleotide sequence ID" value="NZ_CCRF01000072.1"/>
</dbReference>
<dbReference type="CDD" id="cd00158">
    <property type="entry name" value="RHOD"/>
    <property type="match status" value="1"/>
</dbReference>
<dbReference type="EMBL" id="JXLU01000095">
    <property type="protein sequence ID" value="KIO72505.1"/>
    <property type="molecule type" value="Genomic_DNA"/>
</dbReference>
<dbReference type="SMART" id="SM00450">
    <property type="entry name" value="RHOD"/>
    <property type="match status" value="1"/>
</dbReference>
<dbReference type="InterPro" id="IPR001763">
    <property type="entry name" value="Rhodanese-like_dom"/>
</dbReference>
<reference evidence="2 5" key="1">
    <citation type="submission" date="2014-07" db="EMBL/GenBank/DDBJ databases">
        <authorList>
            <person name="Wibberg Daniel"/>
        </authorList>
    </citation>
    <scope>NUCLEOTIDE SEQUENCE [LARGE SCALE GENOMIC DNA]</scope>
</reference>
<proteinExistence type="predicted"/>
<organism evidence="2 5">
    <name type="scientific">Caldibacillus thermoamylovorans</name>
    <dbReference type="NCBI Taxonomy" id="35841"/>
    <lineage>
        <taxon>Bacteria</taxon>
        <taxon>Bacillati</taxon>
        <taxon>Bacillota</taxon>
        <taxon>Bacilli</taxon>
        <taxon>Bacillales</taxon>
        <taxon>Bacillaceae</taxon>
        <taxon>Caldibacillus</taxon>
    </lineage>
</organism>
<dbReference type="Pfam" id="PF00581">
    <property type="entry name" value="Rhodanese"/>
    <property type="match status" value="1"/>
</dbReference>
<accession>A0A090J3H3</accession>
<dbReference type="Proteomes" id="UP000040576">
    <property type="component" value="Unassembled WGS sequence"/>
</dbReference>
<dbReference type="STRING" id="35841.B4167_1195"/>
<protein>
    <recommendedName>
        <fullName evidence="1">Rhodanese domain-containing protein</fullName>
    </recommendedName>
</protein>
<dbReference type="Proteomes" id="UP000032076">
    <property type="component" value="Unassembled WGS sequence"/>
</dbReference>
<gene>
    <name evidence="3" type="ORF">B4167_1195</name>
    <name evidence="2" type="ORF">BT1A1_2587</name>
</gene>
<feature type="domain" description="Rhodanese" evidence="1">
    <location>
        <begin position="15"/>
        <end position="99"/>
    </location>
</feature>
<evidence type="ECO:0000313" key="4">
    <source>
        <dbReference type="Proteomes" id="UP000032076"/>
    </source>
</evidence>
<dbReference type="PROSITE" id="PS50206">
    <property type="entry name" value="RHODANESE_3"/>
    <property type="match status" value="1"/>
</dbReference>
<dbReference type="Gene3D" id="3.40.250.10">
    <property type="entry name" value="Rhodanese-like domain"/>
    <property type="match status" value="1"/>
</dbReference>
<dbReference type="PANTHER" id="PTHR43031">
    <property type="entry name" value="FAD-DEPENDENT OXIDOREDUCTASE"/>
    <property type="match status" value="1"/>
</dbReference>
<dbReference type="EMBL" id="CCRF01000072">
    <property type="protein sequence ID" value="CEE02405.1"/>
    <property type="molecule type" value="Genomic_DNA"/>
</dbReference>